<accession>A0A8J8GBD6</accession>
<dbReference type="EMBL" id="JABSNO010000016">
    <property type="protein sequence ID" value="NRS93104.1"/>
    <property type="molecule type" value="Genomic_DNA"/>
</dbReference>
<reference evidence="1" key="1">
    <citation type="submission" date="2020-05" db="EMBL/GenBank/DDBJ databases">
        <title>Genomic Encyclopedia of Type Strains, Phase IV (KMG-V): Genome sequencing to study the core and pangenomes of soil and plant-associated prokaryotes.</title>
        <authorList>
            <person name="Whitman W."/>
        </authorList>
    </citation>
    <scope>NUCLEOTIDE SEQUENCE</scope>
    <source>
        <strain evidence="1">16F</strain>
    </source>
</reference>
<dbReference type="Gene3D" id="1.10.1660.10">
    <property type="match status" value="1"/>
</dbReference>
<dbReference type="RefSeq" id="WP_173779682.1">
    <property type="nucleotide sequence ID" value="NZ_JABSNO010000016.1"/>
</dbReference>
<name>A0A8J8GBD6_9FLAO</name>
<gene>
    <name evidence="1" type="ORF">HNQ03_002190</name>
</gene>
<dbReference type="AlphaFoldDB" id="A0A8J8GBD6"/>
<evidence type="ECO:0000313" key="1">
    <source>
        <dbReference type="EMBL" id="NRS93104.1"/>
    </source>
</evidence>
<evidence type="ECO:0008006" key="3">
    <source>
        <dbReference type="Google" id="ProtNLM"/>
    </source>
</evidence>
<organism evidence="1 2">
    <name type="scientific">Frigoriflavimonas asaccharolytica</name>
    <dbReference type="NCBI Taxonomy" id="2735899"/>
    <lineage>
        <taxon>Bacteria</taxon>
        <taxon>Pseudomonadati</taxon>
        <taxon>Bacteroidota</taxon>
        <taxon>Flavobacteriia</taxon>
        <taxon>Flavobacteriales</taxon>
        <taxon>Weeksellaceae</taxon>
        <taxon>Frigoriflavimonas</taxon>
    </lineage>
</organism>
<protein>
    <recommendedName>
        <fullName evidence="3">MerR-like DNA binding protein</fullName>
    </recommendedName>
</protein>
<keyword evidence="2" id="KW-1185">Reference proteome</keyword>
<dbReference type="Pfam" id="PF13591">
    <property type="entry name" value="MerR_2"/>
    <property type="match status" value="1"/>
</dbReference>
<evidence type="ECO:0000313" key="2">
    <source>
        <dbReference type="Proteomes" id="UP000610746"/>
    </source>
</evidence>
<dbReference type="Proteomes" id="UP000610746">
    <property type="component" value="Unassembled WGS sequence"/>
</dbReference>
<sequence length="99" mass="11958">MENKISREELIKIYKVEITFFDRLEECGLLQTIEENNTKYLLFEEINNFEKFANFHYDLEINLPGLEVIHQLLQQIKLLQSENISLQNRANLPEYFEDF</sequence>
<comment type="caution">
    <text evidence="1">The sequence shown here is derived from an EMBL/GenBank/DDBJ whole genome shotgun (WGS) entry which is preliminary data.</text>
</comment>
<proteinExistence type="predicted"/>